<dbReference type="EMBL" id="NSGR01000010">
    <property type="protein sequence ID" value="PCH10804.1"/>
    <property type="molecule type" value="Genomic_DNA"/>
</dbReference>
<sequence length="232" mass="26426">MKYFLTSNPLLVKEQKLNPNNRFVEKLKSNIPNLAKVLFVCSNPHSYELTDKFSDEMRFCFFNSGFNFIEYNVLDDRTVQKKHQLISEADVLILAGGHVPTQNKFFHEIDLKNELKNTDKVIIGFSAGSMNCAEEVYAQPDLEGESISLSYKRFLKGLDITKSQILPHYNLIKDDYLDGKKLFEEITYPDSFGREFIAIEDGSYIFGDGKTEKICGEAYLISNGGIKKVSST</sequence>
<evidence type="ECO:0000313" key="6">
    <source>
        <dbReference type="Proteomes" id="UP000217465"/>
    </source>
</evidence>
<dbReference type="RefSeq" id="WP_096633999.1">
    <property type="nucleotide sequence ID" value="NZ_NSGR01000010.1"/>
</dbReference>
<name>A0A854WMU1_9STRE</name>
<dbReference type="InterPro" id="IPR005320">
    <property type="entry name" value="Peptidase_S51"/>
</dbReference>
<dbReference type="GO" id="GO:0008236">
    <property type="term" value="F:serine-type peptidase activity"/>
    <property type="evidence" value="ECO:0007669"/>
    <property type="project" value="UniProtKB-KW"/>
</dbReference>
<evidence type="ECO:0000256" key="1">
    <source>
        <dbReference type="ARBA" id="ARBA00006534"/>
    </source>
</evidence>
<keyword evidence="2" id="KW-0645">Protease</keyword>
<keyword evidence="4" id="KW-0720">Serine protease</keyword>
<dbReference type="Proteomes" id="UP000217465">
    <property type="component" value="Unassembled WGS sequence"/>
</dbReference>
<evidence type="ECO:0000313" key="5">
    <source>
        <dbReference type="EMBL" id="PCH10804.1"/>
    </source>
</evidence>
<proteinExistence type="inferred from homology"/>
<keyword evidence="3" id="KW-0378">Hydrolase</keyword>
<dbReference type="AlphaFoldDB" id="A0A854WMU1"/>
<evidence type="ECO:0000256" key="2">
    <source>
        <dbReference type="ARBA" id="ARBA00022670"/>
    </source>
</evidence>
<accession>A0A854WMU1</accession>
<organism evidence="5 6">
    <name type="scientific">Streptococcus parauberis</name>
    <dbReference type="NCBI Taxonomy" id="1348"/>
    <lineage>
        <taxon>Bacteria</taxon>
        <taxon>Bacillati</taxon>
        <taxon>Bacillota</taxon>
        <taxon>Bacilli</taxon>
        <taxon>Lactobacillales</taxon>
        <taxon>Streptococcaceae</taxon>
        <taxon>Streptococcus</taxon>
    </lineage>
</organism>
<comment type="similarity">
    <text evidence="1">Belongs to the peptidase S51 family.</text>
</comment>
<dbReference type="GO" id="GO:0006508">
    <property type="term" value="P:proteolysis"/>
    <property type="evidence" value="ECO:0007669"/>
    <property type="project" value="UniProtKB-KW"/>
</dbReference>
<comment type="caution">
    <text evidence="5">The sequence shown here is derived from an EMBL/GenBank/DDBJ whole genome shotgun (WGS) entry which is preliminary data.</text>
</comment>
<reference evidence="5 6" key="1">
    <citation type="submission" date="2016-06" db="EMBL/GenBank/DDBJ databases">
        <authorList>
            <person name="Haines A.N."/>
            <person name="Council K.R."/>
        </authorList>
    </citation>
    <scope>NUCLEOTIDE SEQUENCE [LARGE SCALE GENOMIC DNA]</scope>
    <source>
        <strain evidence="5 6">SP158-29</strain>
    </source>
</reference>
<dbReference type="SUPFAM" id="SSF52317">
    <property type="entry name" value="Class I glutamine amidotransferase-like"/>
    <property type="match status" value="1"/>
</dbReference>
<protein>
    <submittedName>
        <fullName evidence="5">Peptidase family S51</fullName>
    </submittedName>
</protein>
<dbReference type="Pfam" id="PF03575">
    <property type="entry name" value="Peptidase_S51"/>
    <property type="match status" value="1"/>
</dbReference>
<evidence type="ECO:0000256" key="3">
    <source>
        <dbReference type="ARBA" id="ARBA00022801"/>
    </source>
</evidence>
<evidence type="ECO:0000256" key="4">
    <source>
        <dbReference type="ARBA" id="ARBA00022825"/>
    </source>
</evidence>
<dbReference type="Gene3D" id="3.40.50.880">
    <property type="match status" value="1"/>
</dbReference>
<gene>
    <name evidence="5" type="ORF">A9Y57_02094</name>
</gene>
<dbReference type="InterPro" id="IPR029062">
    <property type="entry name" value="Class_I_gatase-like"/>
</dbReference>